<dbReference type="AlphaFoldDB" id="A0A2H9TGE5"/>
<dbReference type="EMBL" id="MTSL01000205">
    <property type="protein sequence ID" value="PJF16848.1"/>
    <property type="molecule type" value="Genomic_DNA"/>
</dbReference>
<dbReference type="Proteomes" id="UP000240830">
    <property type="component" value="Unassembled WGS sequence"/>
</dbReference>
<organism evidence="1 2">
    <name type="scientific">Paramicrosporidium saccamoebae</name>
    <dbReference type="NCBI Taxonomy" id="1246581"/>
    <lineage>
        <taxon>Eukaryota</taxon>
        <taxon>Fungi</taxon>
        <taxon>Fungi incertae sedis</taxon>
        <taxon>Cryptomycota</taxon>
        <taxon>Cryptomycota incertae sedis</taxon>
        <taxon>Paramicrosporidium</taxon>
    </lineage>
</organism>
<accession>A0A2H9TGE5</accession>
<dbReference type="SUPFAM" id="SSF54236">
    <property type="entry name" value="Ubiquitin-like"/>
    <property type="match status" value="1"/>
</dbReference>
<protein>
    <recommendedName>
        <fullName evidence="3">Ubiquitin-like domain-containing protein</fullName>
    </recommendedName>
</protein>
<evidence type="ECO:0008006" key="3">
    <source>
        <dbReference type="Google" id="ProtNLM"/>
    </source>
</evidence>
<reference evidence="1 2" key="1">
    <citation type="submission" date="2016-10" db="EMBL/GenBank/DDBJ databases">
        <title>The genome of Paramicrosporidium saccamoebae is the missing link in understanding Cryptomycota and Microsporidia evolution.</title>
        <authorList>
            <person name="Quandt C.A."/>
            <person name="Beaudet D."/>
            <person name="Corsaro D."/>
            <person name="Michel R."/>
            <person name="Corradi N."/>
            <person name="James T."/>
        </authorList>
    </citation>
    <scope>NUCLEOTIDE SEQUENCE [LARGE SCALE GENOMIC DNA]</scope>
    <source>
        <strain evidence="1 2">KSL3</strain>
    </source>
</reference>
<keyword evidence="2" id="KW-1185">Reference proteome</keyword>
<dbReference type="InterPro" id="IPR029071">
    <property type="entry name" value="Ubiquitin-like_domsf"/>
</dbReference>
<gene>
    <name evidence="1" type="ORF">PSACC_03342</name>
</gene>
<evidence type="ECO:0000313" key="2">
    <source>
        <dbReference type="Proteomes" id="UP000240830"/>
    </source>
</evidence>
<proteinExistence type="predicted"/>
<name>A0A2H9TGE5_9FUNG</name>
<comment type="caution">
    <text evidence="1">The sequence shown here is derived from an EMBL/GenBank/DDBJ whole genome shotgun (WGS) entry which is preliminary data.</text>
</comment>
<evidence type="ECO:0000313" key="1">
    <source>
        <dbReference type="EMBL" id="PJF16848.1"/>
    </source>
</evidence>
<sequence length="161" mass="17941">MSGDILQFAEQFLAKLAAFPVQYDSTYNAPVSKGPDTAKRPTVSIVEITLKRLGSKSSTVKLSRTEPSITKLQKEASSMLDCDVTQVVLVQDGRVLKDGDAAAICKNDGIPVYVFDRRDWSGKLDGKFRDELVQLLVKYGRADAEFLTDKFLSQYNQWAQK</sequence>